<name>A0A5N6PEE2_9ASTR</name>
<dbReference type="PANTHER" id="PTHR33912:SF5">
    <property type="entry name" value="F22G5.17"/>
    <property type="match status" value="1"/>
</dbReference>
<evidence type="ECO:0000256" key="1">
    <source>
        <dbReference type="SAM" id="MobiDB-lite"/>
    </source>
</evidence>
<dbReference type="InterPro" id="IPR040381">
    <property type="entry name" value="At4g14450-like"/>
</dbReference>
<accession>A0A5N6PEE2</accession>
<evidence type="ECO:0000313" key="3">
    <source>
        <dbReference type="Proteomes" id="UP000326396"/>
    </source>
</evidence>
<proteinExistence type="predicted"/>
<feature type="region of interest" description="Disordered" evidence="1">
    <location>
        <begin position="1"/>
        <end position="24"/>
    </location>
</feature>
<dbReference type="AlphaFoldDB" id="A0A5N6PEE2"/>
<gene>
    <name evidence="2" type="ORF">E3N88_11065</name>
</gene>
<sequence length="122" mass="13680">MNPEAVENNRVSNHKPPTRLQKQAPATLHLNLTPNNEPQNMSKTLVIPLLSPLVLTPASLPETGRRTEYSFLTRENGSRESKVNQATATDRWQHPATLVSVQDSSSLHTCFMSQCTIRPRDH</sequence>
<feature type="region of interest" description="Disordered" evidence="1">
    <location>
        <begin position="69"/>
        <end position="89"/>
    </location>
</feature>
<comment type="caution">
    <text evidence="2">The sequence shown here is derived from an EMBL/GenBank/DDBJ whole genome shotgun (WGS) entry which is preliminary data.</text>
</comment>
<protein>
    <submittedName>
        <fullName evidence="2">Uncharacterized protein</fullName>
    </submittedName>
</protein>
<organism evidence="2 3">
    <name type="scientific">Mikania micrantha</name>
    <name type="common">bitter vine</name>
    <dbReference type="NCBI Taxonomy" id="192012"/>
    <lineage>
        <taxon>Eukaryota</taxon>
        <taxon>Viridiplantae</taxon>
        <taxon>Streptophyta</taxon>
        <taxon>Embryophyta</taxon>
        <taxon>Tracheophyta</taxon>
        <taxon>Spermatophyta</taxon>
        <taxon>Magnoliopsida</taxon>
        <taxon>eudicotyledons</taxon>
        <taxon>Gunneridae</taxon>
        <taxon>Pentapetalae</taxon>
        <taxon>asterids</taxon>
        <taxon>campanulids</taxon>
        <taxon>Asterales</taxon>
        <taxon>Asteraceae</taxon>
        <taxon>Asteroideae</taxon>
        <taxon>Heliantheae alliance</taxon>
        <taxon>Eupatorieae</taxon>
        <taxon>Mikania</taxon>
    </lineage>
</organism>
<dbReference type="OrthoDB" id="773117at2759"/>
<dbReference type="Proteomes" id="UP000326396">
    <property type="component" value="Linkage Group LG13"/>
</dbReference>
<dbReference type="EMBL" id="SZYD01000005">
    <property type="protein sequence ID" value="KAD6119794.1"/>
    <property type="molecule type" value="Genomic_DNA"/>
</dbReference>
<keyword evidence="3" id="KW-1185">Reference proteome</keyword>
<dbReference type="PANTHER" id="PTHR33912">
    <property type="entry name" value="OS01G0939400 PROTEIN"/>
    <property type="match status" value="1"/>
</dbReference>
<reference evidence="2 3" key="1">
    <citation type="submission" date="2019-05" db="EMBL/GenBank/DDBJ databases">
        <title>Mikania micrantha, genome provides insights into the molecular mechanism of rapid growth.</title>
        <authorList>
            <person name="Liu B."/>
        </authorList>
    </citation>
    <scope>NUCLEOTIDE SEQUENCE [LARGE SCALE GENOMIC DNA]</scope>
    <source>
        <strain evidence="2">NLD-2019</strain>
        <tissue evidence="2">Leaf</tissue>
    </source>
</reference>
<evidence type="ECO:0000313" key="2">
    <source>
        <dbReference type="EMBL" id="KAD6119794.1"/>
    </source>
</evidence>